<evidence type="ECO:0000256" key="2">
    <source>
        <dbReference type="ARBA" id="ARBA00022806"/>
    </source>
</evidence>
<evidence type="ECO:0000313" key="5">
    <source>
        <dbReference type="Proteomes" id="UP000248817"/>
    </source>
</evidence>
<organism evidence="4 5">
    <name type="scientific">Aspergillus indologenus CBS 114.80</name>
    <dbReference type="NCBI Taxonomy" id="1450541"/>
    <lineage>
        <taxon>Eukaryota</taxon>
        <taxon>Fungi</taxon>
        <taxon>Dikarya</taxon>
        <taxon>Ascomycota</taxon>
        <taxon>Pezizomycotina</taxon>
        <taxon>Eurotiomycetes</taxon>
        <taxon>Eurotiomycetidae</taxon>
        <taxon>Eurotiales</taxon>
        <taxon>Aspergillaceae</taxon>
        <taxon>Aspergillus</taxon>
        <taxon>Aspergillus subgen. Circumdati</taxon>
    </lineage>
</organism>
<evidence type="ECO:0000313" key="4">
    <source>
        <dbReference type="EMBL" id="PYI34062.1"/>
    </source>
</evidence>
<keyword evidence="2" id="KW-0067">ATP-binding</keyword>
<dbReference type="AlphaFoldDB" id="A0A2V5IFP4"/>
<keyword evidence="1" id="KW-0378">Hydrolase</keyword>
<gene>
    <name evidence="4" type="ORF">BP00DRAFT_444166</name>
</gene>
<dbReference type="Pfam" id="PF26026">
    <property type="entry name" value="RNA_hel_CTD"/>
    <property type="match status" value="1"/>
</dbReference>
<name>A0A2V5IFP4_9EURO</name>
<accession>A0A2V5IFP4</accession>
<dbReference type="EMBL" id="KZ825479">
    <property type="protein sequence ID" value="PYI34062.1"/>
    <property type="molecule type" value="Genomic_DNA"/>
</dbReference>
<feature type="domain" description="RNA helicase C-terminal" evidence="3">
    <location>
        <begin position="21"/>
        <end position="66"/>
    </location>
</feature>
<evidence type="ECO:0000256" key="1">
    <source>
        <dbReference type="ARBA" id="ARBA00022801"/>
    </source>
</evidence>
<dbReference type="Proteomes" id="UP000248817">
    <property type="component" value="Unassembled WGS sequence"/>
</dbReference>
<dbReference type="InterPro" id="IPR059023">
    <property type="entry name" value="RNA_hel_CTD"/>
</dbReference>
<protein>
    <recommendedName>
        <fullName evidence="3">RNA helicase C-terminal domain-containing protein</fullName>
    </recommendedName>
</protein>
<evidence type="ECO:0000259" key="3">
    <source>
        <dbReference type="Pfam" id="PF26026"/>
    </source>
</evidence>
<sequence length="93" mass="9884">FNAFSLLLFCGSIDLDTTGRGLIVDGWLRLRGWARIGVLVSRLRMMLDEVIAGRIDQPAAGVGSAGSGGVSGPLADQVIEVVKRLVEFNGLDQ</sequence>
<proteinExistence type="predicted"/>
<keyword evidence="2" id="KW-0347">Helicase</keyword>
<keyword evidence="5" id="KW-1185">Reference proteome</keyword>
<keyword evidence="2" id="KW-0547">Nucleotide-binding</keyword>
<feature type="non-terminal residue" evidence="4">
    <location>
        <position position="1"/>
    </location>
</feature>
<reference evidence="4 5" key="1">
    <citation type="submission" date="2018-02" db="EMBL/GenBank/DDBJ databases">
        <title>The genomes of Aspergillus section Nigri reveals drivers in fungal speciation.</title>
        <authorList>
            <consortium name="DOE Joint Genome Institute"/>
            <person name="Vesth T.C."/>
            <person name="Nybo J."/>
            <person name="Theobald S."/>
            <person name="Brandl J."/>
            <person name="Frisvad J.C."/>
            <person name="Nielsen K.F."/>
            <person name="Lyhne E.K."/>
            <person name="Kogle M.E."/>
            <person name="Kuo A."/>
            <person name="Riley R."/>
            <person name="Clum A."/>
            <person name="Nolan M."/>
            <person name="Lipzen A."/>
            <person name="Salamov A."/>
            <person name="Henrissat B."/>
            <person name="Wiebenga A."/>
            <person name="De vries R.P."/>
            <person name="Grigoriev I.V."/>
            <person name="Mortensen U.H."/>
            <person name="Andersen M.R."/>
            <person name="Baker S.E."/>
        </authorList>
    </citation>
    <scope>NUCLEOTIDE SEQUENCE [LARGE SCALE GENOMIC DNA]</scope>
    <source>
        <strain evidence="4 5">CBS 114.80</strain>
    </source>
</reference>